<evidence type="ECO:0000256" key="1">
    <source>
        <dbReference type="ARBA" id="ARBA00011073"/>
    </source>
</evidence>
<evidence type="ECO:0000256" key="7">
    <source>
        <dbReference type="PROSITE-ProRule" id="PRU01240"/>
    </source>
</evidence>
<protein>
    <recommendedName>
        <fullName evidence="14">Subtilisin-like protease SBT3.18</fullName>
    </recommendedName>
</protein>
<keyword evidence="5 7" id="KW-0720">Serine protease</keyword>
<keyword evidence="3 8" id="KW-0732">Signal</keyword>
<dbReference type="CDD" id="cd04852">
    <property type="entry name" value="Peptidases_S8_3"/>
    <property type="match status" value="1"/>
</dbReference>
<dbReference type="Proteomes" id="UP000325577">
    <property type="component" value="Linkage Group LG12"/>
</dbReference>
<evidence type="ECO:0000256" key="8">
    <source>
        <dbReference type="SAM" id="SignalP"/>
    </source>
</evidence>
<feature type="active site" description="Charge relay system" evidence="6 7">
    <location>
        <position position="220"/>
    </location>
</feature>
<evidence type="ECO:0000256" key="4">
    <source>
        <dbReference type="ARBA" id="ARBA00022801"/>
    </source>
</evidence>
<dbReference type="InterPro" id="IPR000209">
    <property type="entry name" value="Peptidase_S8/S53_dom"/>
</dbReference>
<proteinExistence type="inferred from homology"/>
<dbReference type="InterPro" id="IPR036852">
    <property type="entry name" value="Peptidase_S8/S53_dom_sf"/>
</dbReference>
<dbReference type="Gene3D" id="3.50.30.30">
    <property type="match status" value="1"/>
</dbReference>
<evidence type="ECO:0000259" key="10">
    <source>
        <dbReference type="Pfam" id="PF05922"/>
    </source>
</evidence>
<feature type="active site" description="Charge relay system" evidence="6 7">
    <location>
        <position position="551"/>
    </location>
</feature>
<feature type="domain" description="Peptidase S8/S53" evidence="9">
    <location>
        <begin position="134"/>
        <end position="587"/>
    </location>
</feature>
<name>A0A5J5BIH9_9ASTE</name>
<dbReference type="FunFam" id="3.30.70.80:FF:000002">
    <property type="entry name" value="Subtilisin-like protease SBT5.3"/>
    <property type="match status" value="1"/>
</dbReference>
<dbReference type="PANTHER" id="PTHR10795">
    <property type="entry name" value="PROPROTEIN CONVERTASE SUBTILISIN/KEXIN"/>
    <property type="match status" value="1"/>
</dbReference>
<dbReference type="PROSITE" id="PS00138">
    <property type="entry name" value="SUBTILASE_SER"/>
    <property type="match status" value="1"/>
</dbReference>
<keyword evidence="2 7" id="KW-0645">Protease</keyword>
<feature type="domain" description="Subtilisin-like protease fibronectin type-III" evidence="11">
    <location>
        <begin position="670"/>
        <end position="766"/>
    </location>
</feature>
<keyword evidence="4 7" id="KW-0378">Hydrolase</keyword>
<keyword evidence="13" id="KW-1185">Reference proteome</keyword>
<dbReference type="Gene3D" id="3.40.50.200">
    <property type="entry name" value="Peptidase S8/S53 domain"/>
    <property type="match status" value="1"/>
</dbReference>
<accession>A0A5J5BIH9</accession>
<feature type="active site" description="Charge relay system" evidence="6 7">
    <location>
        <position position="143"/>
    </location>
</feature>
<dbReference type="InterPro" id="IPR037045">
    <property type="entry name" value="S8pro/Inhibitor_I9_sf"/>
</dbReference>
<feature type="chain" id="PRO_5023809581" description="Subtilisin-like protease SBT3.18" evidence="8">
    <location>
        <begin position="26"/>
        <end position="780"/>
    </location>
</feature>
<dbReference type="Pfam" id="PF17766">
    <property type="entry name" value="fn3_6"/>
    <property type="match status" value="1"/>
</dbReference>
<evidence type="ECO:0000259" key="11">
    <source>
        <dbReference type="Pfam" id="PF17766"/>
    </source>
</evidence>
<organism evidence="12 13">
    <name type="scientific">Nyssa sinensis</name>
    <dbReference type="NCBI Taxonomy" id="561372"/>
    <lineage>
        <taxon>Eukaryota</taxon>
        <taxon>Viridiplantae</taxon>
        <taxon>Streptophyta</taxon>
        <taxon>Embryophyta</taxon>
        <taxon>Tracheophyta</taxon>
        <taxon>Spermatophyta</taxon>
        <taxon>Magnoliopsida</taxon>
        <taxon>eudicotyledons</taxon>
        <taxon>Gunneridae</taxon>
        <taxon>Pentapetalae</taxon>
        <taxon>asterids</taxon>
        <taxon>Cornales</taxon>
        <taxon>Nyssaceae</taxon>
        <taxon>Nyssa</taxon>
    </lineage>
</organism>
<dbReference type="PROSITE" id="PS51892">
    <property type="entry name" value="SUBTILASE"/>
    <property type="match status" value="1"/>
</dbReference>
<evidence type="ECO:0000259" key="9">
    <source>
        <dbReference type="Pfam" id="PF00082"/>
    </source>
</evidence>
<dbReference type="Pfam" id="PF05922">
    <property type="entry name" value="Inhibitor_I9"/>
    <property type="match status" value="1"/>
</dbReference>
<feature type="signal peptide" evidence="8">
    <location>
        <begin position="1"/>
        <end position="25"/>
    </location>
</feature>
<evidence type="ECO:0008006" key="14">
    <source>
        <dbReference type="Google" id="ProtNLM"/>
    </source>
</evidence>
<dbReference type="SUPFAM" id="SSF52743">
    <property type="entry name" value="Subtilisin-like"/>
    <property type="match status" value="1"/>
</dbReference>
<dbReference type="InterPro" id="IPR010259">
    <property type="entry name" value="S8pro/Inhibitor_I9"/>
</dbReference>
<sequence length="780" mass="85594">MAASFLCFWGLSLLLSLYFIPSTFASHVYIVYMGLNRIHDPLLTTKHHIGLLSYVFASEEEAKKSMLYSYKHSFSGFAAKLNTTQAATLANIQEVISVFKSKTLKLHTTRSWDFMGLTLDTDDHEVTPLQLAHGDDIIVGIFDTGIWPESPSFREEPCMGRVPKSWKGICVAGEEFDPATACNRKLIGARYYLTGFQEQLGHLNETENKEFKSPRGFRGHGTHTASTAVGSIVKNISFFGLAQGTARGGAPRARLAVYKVCWNNIYIDVFCSEADILKAFDDALHDGVHVISASFGASPPLRPFFNKSADIGSFHAMQKGVSVVFSAGNSGPDPSLVTNVAPWSICVAASSIDRTFPTHMLVDHKISVVGESLNDKEINAILVNSTVFFWRGICHPDLWRGTSALGMVILCFSIMGQVTRIDAEKAAWKANASGLIFAEPSTRQIPDVSIIPSVRIDINQGTKLRNYLSRLTRPGAIVQISAGTTAIKKSPGPTVAYFSSRGPSSLSPDILKPDLSAPGVNILAAWPNISTPTESTDDNRSVDWNLLSGTSMACPHVSGVVALIKSVHPDWSPAAIKSALMTTAYTRDSTHDSILAGGSMKLADPFDIGAGHINPLKAMDPGLVYDMKTRDYIIFLCNIGYTQDLIRKIVILYPGTDTSCPPLGHTTHTNLNYPSITVSDLQSTITIKRTVRNVGYKKTAFYFVSVVNPDGVDVVIWPRLLIFTFFRQEISYYITLKPHKKSQGRYDFGKIVWSDGFHYVRSPLIVRVNNAANYEAHTTI</sequence>
<evidence type="ECO:0000256" key="5">
    <source>
        <dbReference type="ARBA" id="ARBA00022825"/>
    </source>
</evidence>
<comment type="similarity">
    <text evidence="1 7">Belongs to the peptidase S8 family.</text>
</comment>
<evidence type="ECO:0000256" key="6">
    <source>
        <dbReference type="PIRSR" id="PIRSR615500-1"/>
    </source>
</evidence>
<dbReference type="GO" id="GO:0006508">
    <property type="term" value="P:proteolysis"/>
    <property type="evidence" value="ECO:0007669"/>
    <property type="project" value="UniProtKB-KW"/>
</dbReference>
<dbReference type="Gene3D" id="2.60.40.2310">
    <property type="match status" value="1"/>
</dbReference>
<dbReference type="GO" id="GO:0004252">
    <property type="term" value="F:serine-type endopeptidase activity"/>
    <property type="evidence" value="ECO:0007669"/>
    <property type="project" value="UniProtKB-UniRule"/>
</dbReference>
<dbReference type="InterPro" id="IPR034197">
    <property type="entry name" value="Peptidases_S8_3"/>
</dbReference>
<dbReference type="InterPro" id="IPR023828">
    <property type="entry name" value="Peptidase_S8_Ser-AS"/>
</dbReference>
<dbReference type="Pfam" id="PF00082">
    <property type="entry name" value="Peptidase_S8"/>
    <property type="match status" value="1"/>
</dbReference>
<dbReference type="InterPro" id="IPR041469">
    <property type="entry name" value="Subtilisin-like_FN3"/>
</dbReference>
<dbReference type="EMBL" id="CM018035">
    <property type="protein sequence ID" value="KAA8542953.1"/>
    <property type="molecule type" value="Genomic_DNA"/>
</dbReference>
<dbReference type="OrthoDB" id="10256524at2759"/>
<dbReference type="Gene3D" id="3.30.70.80">
    <property type="entry name" value="Peptidase S8 propeptide/proteinase inhibitor I9"/>
    <property type="match status" value="1"/>
</dbReference>
<dbReference type="InterPro" id="IPR015500">
    <property type="entry name" value="Peptidase_S8_subtilisin-rel"/>
</dbReference>
<evidence type="ECO:0000313" key="13">
    <source>
        <dbReference type="Proteomes" id="UP000325577"/>
    </source>
</evidence>
<feature type="domain" description="Inhibitor I9" evidence="10">
    <location>
        <begin position="28"/>
        <end position="107"/>
    </location>
</feature>
<evidence type="ECO:0000313" key="12">
    <source>
        <dbReference type="EMBL" id="KAA8542953.1"/>
    </source>
</evidence>
<dbReference type="FunFam" id="3.40.50.200:FF:000006">
    <property type="entry name" value="Subtilisin-like protease SBT1.5"/>
    <property type="match status" value="1"/>
</dbReference>
<dbReference type="CDD" id="cd02120">
    <property type="entry name" value="PA_subtilisin_like"/>
    <property type="match status" value="1"/>
</dbReference>
<dbReference type="InterPro" id="IPR045051">
    <property type="entry name" value="SBT"/>
</dbReference>
<evidence type="ECO:0000256" key="3">
    <source>
        <dbReference type="ARBA" id="ARBA00022729"/>
    </source>
</evidence>
<dbReference type="AlphaFoldDB" id="A0A5J5BIH9"/>
<dbReference type="PRINTS" id="PR00723">
    <property type="entry name" value="SUBTILISIN"/>
</dbReference>
<reference evidence="12 13" key="1">
    <citation type="submission" date="2019-09" db="EMBL/GenBank/DDBJ databases">
        <title>A chromosome-level genome assembly of the Chinese tupelo Nyssa sinensis.</title>
        <authorList>
            <person name="Yang X."/>
            <person name="Kang M."/>
            <person name="Yang Y."/>
            <person name="Xiong H."/>
            <person name="Wang M."/>
            <person name="Zhang Z."/>
            <person name="Wang Z."/>
            <person name="Wu H."/>
            <person name="Ma T."/>
            <person name="Liu J."/>
            <person name="Xi Z."/>
        </authorList>
    </citation>
    <scope>NUCLEOTIDE SEQUENCE [LARGE SCALE GENOMIC DNA]</scope>
    <source>
        <strain evidence="12">J267</strain>
        <tissue evidence="12">Leaf</tissue>
    </source>
</reference>
<evidence type="ECO:0000256" key="2">
    <source>
        <dbReference type="ARBA" id="ARBA00022670"/>
    </source>
</evidence>
<gene>
    <name evidence="12" type="ORF">F0562_024105</name>
</gene>